<protein>
    <recommendedName>
        <fullName evidence="1">COI1 F-box domain-containing protein</fullName>
    </recommendedName>
</protein>
<gene>
    <name evidence="2" type="ORF">Tco_1111033</name>
</gene>
<feature type="domain" description="COI1 F-box" evidence="1">
    <location>
        <begin position="2"/>
        <end position="38"/>
    </location>
</feature>
<accession>A0ABQ5ILY7</accession>
<evidence type="ECO:0000313" key="3">
    <source>
        <dbReference type="Proteomes" id="UP001151760"/>
    </source>
</evidence>
<sequence length="186" mass="21558">MDNVLDCVMPYIHDGDDLNSISLVCHKGYELDCITRKHVTVHVPYASNSFRLSQRFPYIESLALKGFPFEYFGRNVPAIQITPWIQEIAVKSFKCLKELYIRDMVVSDSDLELLVRKRGKDLTSLKMYHCQGFSMDGLMHVFKYCNNLGTLWLEGNFIKDERGKDGQWLHELALHNKEMLSDMLSS</sequence>
<dbReference type="InterPro" id="IPR032675">
    <property type="entry name" value="LRR_dom_sf"/>
</dbReference>
<reference evidence="2" key="2">
    <citation type="submission" date="2022-01" db="EMBL/GenBank/DDBJ databases">
        <authorList>
            <person name="Yamashiro T."/>
            <person name="Shiraishi A."/>
            <person name="Satake H."/>
            <person name="Nakayama K."/>
        </authorList>
    </citation>
    <scope>NUCLEOTIDE SEQUENCE</scope>
</reference>
<dbReference type="Gene3D" id="1.20.1280.50">
    <property type="match status" value="1"/>
</dbReference>
<keyword evidence="3" id="KW-1185">Reference proteome</keyword>
<dbReference type="Proteomes" id="UP001151760">
    <property type="component" value="Unassembled WGS sequence"/>
</dbReference>
<proteinExistence type="predicted"/>
<dbReference type="InterPro" id="IPR041567">
    <property type="entry name" value="COI1_F-box"/>
</dbReference>
<evidence type="ECO:0000259" key="1">
    <source>
        <dbReference type="Pfam" id="PF18511"/>
    </source>
</evidence>
<organism evidence="2 3">
    <name type="scientific">Tanacetum coccineum</name>
    <dbReference type="NCBI Taxonomy" id="301880"/>
    <lineage>
        <taxon>Eukaryota</taxon>
        <taxon>Viridiplantae</taxon>
        <taxon>Streptophyta</taxon>
        <taxon>Embryophyta</taxon>
        <taxon>Tracheophyta</taxon>
        <taxon>Spermatophyta</taxon>
        <taxon>Magnoliopsida</taxon>
        <taxon>eudicotyledons</taxon>
        <taxon>Gunneridae</taxon>
        <taxon>Pentapetalae</taxon>
        <taxon>asterids</taxon>
        <taxon>campanulids</taxon>
        <taxon>Asterales</taxon>
        <taxon>Asteraceae</taxon>
        <taxon>Asteroideae</taxon>
        <taxon>Anthemideae</taxon>
        <taxon>Anthemidinae</taxon>
        <taxon>Tanacetum</taxon>
    </lineage>
</organism>
<comment type="caution">
    <text evidence="2">The sequence shown here is derived from an EMBL/GenBank/DDBJ whole genome shotgun (WGS) entry which is preliminary data.</text>
</comment>
<dbReference type="SUPFAM" id="SSF52047">
    <property type="entry name" value="RNI-like"/>
    <property type="match status" value="1"/>
</dbReference>
<dbReference type="EMBL" id="BQNB010020888">
    <property type="protein sequence ID" value="GJU00695.1"/>
    <property type="molecule type" value="Genomic_DNA"/>
</dbReference>
<dbReference type="Gene3D" id="3.80.10.10">
    <property type="entry name" value="Ribonuclease Inhibitor"/>
    <property type="match status" value="1"/>
</dbReference>
<evidence type="ECO:0000313" key="2">
    <source>
        <dbReference type="EMBL" id="GJU00695.1"/>
    </source>
</evidence>
<name>A0ABQ5ILY7_9ASTR</name>
<dbReference type="Pfam" id="PF18511">
    <property type="entry name" value="F-box_5"/>
    <property type="match status" value="1"/>
</dbReference>
<reference evidence="2" key="1">
    <citation type="journal article" date="2022" name="Int. J. Mol. Sci.">
        <title>Draft Genome of Tanacetum Coccineum: Genomic Comparison of Closely Related Tanacetum-Family Plants.</title>
        <authorList>
            <person name="Yamashiro T."/>
            <person name="Shiraishi A."/>
            <person name="Nakayama K."/>
            <person name="Satake H."/>
        </authorList>
    </citation>
    <scope>NUCLEOTIDE SEQUENCE</scope>
</reference>